<dbReference type="PANTHER" id="PTHR24192:SF3">
    <property type="entry name" value="ANKYRIN REPEAT DOMAIN 40"/>
    <property type="match status" value="1"/>
</dbReference>
<protein>
    <submittedName>
        <fullName evidence="2">Uncharacterized protein</fullName>
    </submittedName>
</protein>
<dbReference type="Pfam" id="PF12796">
    <property type="entry name" value="Ank_2"/>
    <property type="match status" value="1"/>
</dbReference>
<accession>A0A137P296</accession>
<feature type="repeat" description="ANK" evidence="1">
    <location>
        <begin position="39"/>
        <end position="71"/>
    </location>
</feature>
<evidence type="ECO:0000256" key="1">
    <source>
        <dbReference type="PROSITE-ProRule" id="PRU00023"/>
    </source>
</evidence>
<sequence>MSIDNRESNLLEVSSLGNLKAVQQYIMGGVNPNCQHPMNKWTPLHWAVKRGHLPIVQFLLDNGSDPKLKNDKGQTPLDLAIPSDIRALFKKVDQQDEKKTKFIPRYLAEPDLLKVWGLPDDAVFNQDDNIQSNQTQKAEEKQVSQASIPTVQQVPETPKKVEIIVFSEKSDKSLEIIGSIPILPQRRLTDLLVSINEDLQVNFEPNFKLFKYDKVEELRIPINQKQIYYSIEELFLLGNNKYYLIIKN</sequence>
<dbReference type="EMBL" id="KQ964552">
    <property type="protein sequence ID" value="KXN69011.1"/>
    <property type="molecule type" value="Genomic_DNA"/>
</dbReference>
<reference evidence="2 3" key="1">
    <citation type="journal article" date="2015" name="Genome Biol. Evol.">
        <title>Phylogenomic analyses indicate that early fungi evolved digesting cell walls of algal ancestors of land plants.</title>
        <authorList>
            <person name="Chang Y."/>
            <person name="Wang S."/>
            <person name="Sekimoto S."/>
            <person name="Aerts A.L."/>
            <person name="Choi C."/>
            <person name="Clum A."/>
            <person name="LaButti K.M."/>
            <person name="Lindquist E.A."/>
            <person name="Yee Ngan C."/>
            <person name="Ohm R.A."/>
            <person name="Salamov A.A."/>
            <person name="Grigoriev I.V."/>
            <person name="Spatafora J.W."/>
            <person name="Berbee M.L."/>
        </authorList>
    </citation>
    <scope>NUCLEOTIDE SEQUENCE [LARGE SCALE GENOMIC DNA]</scope>
    <source>
        <strain evidence="2 3">NRRL 28638</strain>
    </source>
</reference>
<proteinExistence type="predicted"/>
<dbReference type="Gene3D" id="1.25.40.20">
    <property type="entry name" value="Ankyrin repeat-containing domain"/>
    <property type="match status" value="1"/>
</dbReference>
<evidence type="ECO:0000313" key="2">
    <source>
        <dbReference type="EMBL" id="KXN69011.1"/>
    </source>
</evidence>
<dbReference type="InterPro" id="IPR036770">
    <property type="entry name" value="Ankyrin_rpt-contain_sf"/>
</dbReference>
<dbReference type="PROSITE" id="PS50088">
    <property type="entry name" value="ANK_REPEAT"/>
    <property type="match status" value="1"/>
</dbReference>
<dbReference type="Proteomes" id="UP000070444">
    <property type="component" value="Unassembled WGS sequence"/>
</dbReference>
<evidence type="ECO:0000313" key="3">
    <source>
        <dbReference type="Proteomes" id="UP000070444"/>
    </source>
</evidence>
<gene>
    <name evidence="2" type="ORF">CONCODRAFT_86186</name>
</gene>
<keyword evidence="1" id="KW-0040">ANK repeat</keyword>
<keyword evidence="3" id="KW-1185">Reference proteome</keyword>
<dbReference type="STRING" id="796925.A0A137P296"/>
<organism evidence="2 3">
    <name type="scientific">Conidiobolus coronatus (strain ATCC 28846 / CBS 209.66 / NRRL 28638)</name>
    <name type="common">Delacroixia coronata</name>
    <dbReference type="NCBI Taxonomy" id="796925"/>
    <lineage>
        <taxon>Eukaryota</taxon>
        <taxon>Fungi</taxon>
        <taxon>Fungi incertae sedis</taxon>
        <taxon>Zoopagomycota</taxon>
        <taxon>Entomophthoromycotina</taxon>
        <taxon>Entomophthoromycetes</taxon>
        <taxon>Entomophthorales</taxon>
        <taxon>Ancylistaceae</taxon>
        <taxon>Conidiobolus</taxon>
    </lineage>
</organism>
<name>A0A137P296_CONC2</name>
<dbReference type="PANTHER" id="PTHR24192">
    <property type="entry name" value="ANKYRIN REPEAT DOMAIN 40"/>
    <property type="match status" value="1"/>
</dbReference>
<dbReference type="InterPro" id="IPR039195">
    <property type="entry name" value="ANKRD40"/>
</dbReference>
<dbReference type="OrthoDB" id="539213at2759"/>
<dbReference type="PROSITE" id="PS50297">
    <property type="entry name" value="ANK_REP_REGION"/>
    <property type="match status" value="1"/>
</dbReference>
<dbReference type="InterPro" id="IPR002110">
    <property type="entry name" value="Ankyrin_rpt"/>
</dbReference>
<dbReference type="OMA" id="QNAMNGW"/>
<dbReference type="SMART" id="SM00248">
    <property type="entry name" value="ANK"/>
    <property type="match status" value="1"/>
</dbReference>
<dbReference type="SUPFAM" id="SSF48403">
    <property type="entry name" value="Ankyrin repeat"/>
    <property type="match status" value="1"/>
</dbReference>
<dbReference type="AlphaFoldDB" id="A0A137P296"/>